<evidence type="ECO:0000256" key="2">
    <source>
        <dbReference type="ARBA" id="ARBA00020469"/>
    </source>
</evidence>
<comment type="similarity">
    <text evidence="1">Belongs to the lin-52 family.</text>
</comment>
<dbReference type="Ensembl" id="ENSEBUT00000017936.1">
    <property type="protein sequence ID" value="ENSEBUP00000017360.1"/>
    <property type="gene ID" value="ENSEBUG00000010804.1"/>
</dbReference>
<evidence type="ECO:0000256" key="1">
    <source>
        <dbReference type="ARBA" id="ARBA00005456"/>
    </source>
</evidence>
<dbReference type="GO" id="GO:0070176">
    <property type="term" value="C:DRM complex"/>
    <property type="evidence" value="ECO:0007669"/>
    <property type="project" value="InterPro"/>
</dbReference>
<evidence type="ECO:0000313" key="4">
    <source>
        <dbReference type="Ensembl" id="ENSEBUP00000017360.1"/>
    </source>
</evidence>
<proteinExistence type="inferred from homology"/>
<dbReference type="Pfam" id="PF10044">
    <property type="entry name" value="LIN52"/>
    <property type="match status" value="1"/>
</dbReference>
<dbReference type="Proteomes" id="UP000694388">
    <property type="component" value="Unplaced"/>
</dbReference>
<dbReference type="GeneTree" id="ENSGT00390000008402"/>
<accession>A0A8C4QN58</accession>
<sequence length="117" mass="13192">MAAQDVDSDQGYSFGEMVTCTVCGFECNYLEPSLLSFEKLDRASPDLWPEQIPGVSEFAASFNSPITSSPPKWLADLEKEDIDMLQGSWRFISTYSLFMMVHFCFISTSSFTPTHYS</sequence>
<keyword evidence="3" id="KW-1133">Transmembrane helix</keyword>
<keyword evidence="3" id="KW-0812">Transmembrane</keyword>
<protein>
    <recommendedName>
        <fullName evidence="2">Protein lin-52 homolog</fullName>
    </recommendedName>
</protein>
<evidence type="ECO:0000313" key="5">
    <source>
        <dbReference type="Proteomes" id="UP000694388"/>
    </source>
</evidence>
<dbReference type="PANTHER" id="PTHR31489:SF2">
    <property type="entry name" value="PROTEIN LIN-52 HOMOLOG"/>
    <property type="match status" value="1"/>
</dbReference>
<name>A0A8C4QN58_EPTBU</name>
<reference evidence="4" key="1">
    <citation type="submission" date="2025-08" db="UniProtKB">
        <authorList>
            <consortium name="Ensembl"/>
        </authorList>
    </citation>
    <scope>IDENTIFICATION</scope>
</reference>
<dbReference type="PANTHER" id="PTHR31489">
    <property type="entry name" value="LIN52 FAMILY MEMBER"/>
    <property type="match status" value="1"/>
</dbReference>
<dbReference type="AlphaFoldDB" id="A0A8C4QN58"/>
<evidence type="ECO:0000256" key="3">
    <source>
        <dbReference type="SAM" id="Phobius"/>
    </source>
</evidence>
<dbReference type="InterPro" id="IPR018737">
    <property type="entry name" value="DREAM_LIN52"/>
</dbReference>
<dbReference type="GO" id="GO:0006355">
    <property type="term" value="P:regulation of DNA-templated transcription"/>
    <property type="evidence" value="ECO:0007669"/>
    <property type="project" value="InterPro"/>
</dbReference>
<keyword evidence="5" id="KW-1185">Reference proteome</keyword>
<organism evidence="4 5">
    <name type="scientific">Eptatretus burgeri</name>
    <name type="common">Inshore hagfish</name>
    <dbReference type="NCBI Taxonomy" id="7764"/>
    <lineage>
        <taxon>Eukaryota</taxon>
        <taxon>Metazoa</taxon>
        <taxon>Chordata</taxon>
        <taxon>Craniata</taxon>
        <taxon>Vertebrata</taxon>
        <taxon>Cyclostomata</taxon>
        <taxon>Myxini</taxon>
        <taxon>Myxiniformes</taxon>
        <taxon>Myxinidae</taxon>
        <taxon>Eptatretinae</taxon>
        <taxon>Eptatretus</taxon>
    </lineage>
</organism>
<reference evidence="4" key="2">
    <citation type="submission" date="2025-09" db="UniProtKB">
        <authorList>
            <consortium name="Ensembl"/>
        </authorList>
    </citation>
    <scope>IDENTIFICATION</scope>
</reference>
<feature type="transmembrane region" description="Helical" evidence="3">
    <location>
        <begin position="92"/>
        <end position="111"/>
    </location>
</feature>
<keyword evidence="3" id="KW-0472">Membrane</keyword>